<keyword evidence="1" id="KW-0677">Repeat</keyword>
<feature type="domain" description="Disease resistance N-terminal" evidence="6">
    <location>
        <begin position="9"/>
        <end position="93"/>
    </location>
</feature>
<dbReference type="SUPFAM" id="SSF52540">
    <property type="entry name" value="P-loop containing nucleoside triphosphate hydrolases"/>
    <property type="match status" value="1"/>
</dbReference>
<reference evidence="9 10" key="1">
    <citation type="journal article" date="2020" name="bioRxiv">
        <title>Sequence and annotation of 42 cannabis genomes reveals extensive copy number variation in cannabinoid synthesis and pathogen resistance genes.</title>
        <authorList>
            <person name="Mckernan K.J."/>
            <person name="Helbert Y."/>
            <person name="Kane L.T."/>
            <person name="Ebling H."/>
            <person name="Zhang L."/>
            <person name="Liu B."/>
            <person name="Eaton Z."/>
            <person name="Mclaughlin S."/>
            <person name="Kingan S."/>
            <person name="Baybayan P."/>
            <person name="Concepcion G."/>
            <person name="Jordan M."/>
            <person name="Riva A."/>
            <person name="Barbazuk W."/>
            <person name="Harkins T."/>
        </authorList>
    </citation>
    <scope>NUCLEOTIDE SEQUENCE [LARGE SCALE GENOMIC DNA]</scope>
    <source>
        <strain evidence="9 10">cv. Jamaican Lion 4</strain>
        <strain evidence="8">Father</strain>
        <strain evidence="7">Mother</strain>
        <tissue evidence="7">Leaf</tissue>
    </source>
</reference>
<dbReference type="Gene3D" id="1.10.8.430">
    <property type="entry name" value="Helical domain of apoptotic protease-activating factors"/>
    <property type="match status" value="1"/>
</dbReference>
<keyword evidence="3" id="KW-0611">Plant defense</keyword>
<accession>A0A7J6EZW2</accession>
<evidence type="ECO:0000313" key="10">
    <source>
        <dbReference type="Proteomes" id="UP000583929"/>
    </source>
</evidence>
<evidence type="ECO:0000259" key="5">
    <source>
        <dbReference type="Pfam" id="PF00931"/>
    </source>
</evidence>
<dbReference type="InterPro" id="IPR027417">
    <property type="entry name" value="P-loop_NTPase"/>
</dbReference>
<dbReference type="GO" id="GO:0043531">
    <property type="term" value="F:ADP binding"/>
    <property type="evidence" value="ECO:0007669"/>
    <property type="project" value="InterPro"/>
</dbReference>
<dbReference type="GO" id="GO:0005524">
    <property type="term" value="F:ATP binding"/>
    <property type="evidence" value="ECO:0007669"/>
    <property type="project" value="UniProtKB-KW"/>
</dbReference>
<name>A0A7J6EZW2_CANSA</name>
<dbReference type="EMBL" id="JAATIP010000177">
    <property type="protein sequence ID" value="KAF4363180.1"/>
    <property type="molecule type" value="Genomic_DNA"/>
</dbReference>
<dbReference type="Proteomes" id="UP000583929">
    <property type="component" value="Unassembled WGS sequence"/>
</dbReference>
<evidence type="ECO:0000256" key="1">
    <source>
        <dbReference type="ARBA" id="ARBA00022737"/>
    </source>
</evidence>
<evidence type="ECO:0000313" key="9">
    <source>
        <dbReference type="Proteomes" id="UP000525078"/>
    </source>
</evidence>
<evidence type="ECO:0000256" key="4">
    <source>
        <dbReference type="ARBA" id="ARBA00022840"/>
    </source>
</evidence>
<gene>
    <name evidence="7" type="ORF">F8388_020750</name>
    <name evidence="8" type="ORF">G4B88_020750</name>
</gene>
<dbReference type="Proteomes" id="UP000525078">
    <property type="component" value="Unassembled WGS sequence"/>
</dbReference>
<keyword evidence="4" id="KW-0067">ATP-binding</keyword>
<dbReference type="PANTHER" id="PTHR36766">
    <property type="entry name" value="PLANT BROAD-SPECTRUM MILDEW RESISTANCE PROTEIN RPW8"/>
    <property type="match status" value="1"/>
</dbReference>
<evidence type="ECO:0000313" key="7">
    <source>
        <dbReference type="EMBL" id="KAF4363180.1"/>
    </source>
</evidence>
<organism evidence="7 9">
    <name type="scientific">Cannabis sativa</name>
    <name type="common">Hemp</name>
    <name type="synonym">Marijuana</name>
    <dbReference type="NCBI Taxonomy" id="3483"/>
    <lineage>
        <taxon>Eukaryota</taxon>
        <taxon>Viridiplantae</taxon>
        <taxon>Streptophyta</taxon>
        <taxon>Embryophyta</taxon>
        <taxon>Tracheophyta</taxon>
        <taxon>Spermatophyta</taxon>
        <taxon>Magnoliopsida</taxon>
        <taxon>eudicotyledons</taxon>
        <taxon>Gunneridae</taxon>
        <taxon>Pentapetalae</taxon>
        <taxon>rosids</taxon>
        <taxon>fabids</taxon>
        <taxon>Rosales</taxon>
        <taxon>Cannabaceae</taxon>
        <taxon>Cannabis</taxon>
    </lineage>
</organism>
<dbReference type="GO" id="GO:0006952">
    <property type="term" value="P:defense response"/>
    <property type="evidence" value="ECO:0007669"/>
    <property type="project" value="UniProtKB-KW"/>
</dbReference>
<keyword evidence="2" id="KW-0547">Nucleotide-binding</keyword>
<dbReference type="FunFam" id="3.40.50.300:FF:001091">
    <property type="entry name" value="Probable disease resistance protein At1g61300"/>
    <property type="match status" value="1"/>
</dbReference>
<dbReference type="InterPro" id="IPR041118">
    <property type="entry name" value="Rx_N"/>
</dbReference>
<comment type="caution">
    <text evidence="7">The sequence shown here is derived from an EMBL/GenBank/DDBJ whole genome shotgun (WGS) entry which is preliminary data.</text>
</comment>
<dbReference type="AlphaFoldDB" id="A0A7J6EZW2"/>
<protein>
    <submittedName>
        <fullName evidence="7">Uncharacterized protein</fullName>
    </submittedName>
</protein>
<dbReference type="PANTHER" id="PTHR36766:SF45">
    <property type="entry name" value="NB-ARC DOMAIN-CONTAINING PROTEIN"/>
    <property type="match status" value="1"/>
</dbReference>
<proteinExistence type="predicted"/>
<evidence type="ECO:0000313" key="8">
    <source>
        <dbReference type="EMBL" id="KAF4396113.1"/>
    </source>
</evidence>
<evidence type="ECO:0000259" key="6">
    <source>
        <dbReference type="Pfam" id="PF18052"/>
    </source>
</evidence>
<dbReference type="InterPro" id="IPR042197">
    <property type="entry name" value="Apaf_helical"/>
</dbReference>
<dbReference type="Pfam" id="PF00931">
    <property type="entry name" value="NB-ARC"/>
    <property type="match status" value="1"/>
</dbReference>
<dbReference type="EMBL" id="JAATIQ010000037">
    <property type="protein sequence ID" value="KAF4396113.1"/>
    <property type="molecule type" value="Genomic_DNA"/>
</dbReference>
<evidence type="ECO:0000256" key="2">
    <source>
        <dbReference type="ARBA" id="ARBA00022741"/>
    </source>
</evidence>
<evidence type="ECO:0000256" key="3">
    <source>
        <dbReference type="ARBA" id="ARBA00022821"/>
    </source>
</evidence>
<dbReference type="Pfam" id="PF18052">
    <property type="entry name" value="Rx_N"/>
    <property type="match status" value="1"/>
</dbReference>
<keyword evidence="10" id="KW-1185">Reference proteome</keyword>
<dbReference type="InterPro" id="IPR002182">
    <property type="entry name" value="NB-ARC"/>
</dbReference>
<sequence>MLEIIISAVVDRLVGALSSRLIDGFKYIKEMSEIHNAVEHLKENLKRIMVVLGDAEGKQSNTNVKDWLEKLKDVSYDIDDVIDEWNTRIEMMEIRDNNNNQTNKVPNLNKLLSYMCFQCDTPPRNVTSKVKLHIKFSEKVKELNGRVDAICTEKDKFSFNMSNSTAPCSQQVGESRLMTTSFIDVSEVYGRDREEQVLVDKLVGDHEGGIASRDDKKNMTNNTLHIVGMGGIGKTTLAKLAYHAEKVKEHFNLRMWICVSEPFDEMKIMKEILEFLKVYDAQNITQLELLTELIADALKGKVFLLVLDDVWTTNYQKWEHIKSCLKSGDPRSRILITTRKEEVAQMMGAEERMIRLEVLTKKVCWSIFSKIAFFNREQNSQLERIGRELVHKCQGLPLAAKTLGSLMRLKRHVHQWNYILNSALWNIEDVQVNVFVPFMLSYHDLPPLQKVCLLYCCGFHKISFPQAKILNNKI</sequence>
<dbReference type="PRINTS" id="PR00364">
    <property type="entry name" value="DISEASERSIST"/>
</dbReference>
<dbReference type="Gene3D" id="3.40.50.300">
    <property type="entry name" value="P-loop containing nucleotide triphosphate hydrolases"/>
    <property type="match status" value="1"/>
</dbReference>
<dbReference type="Gene3D" id="1.20.5.4130">
    <property type="match status" value="1"/>
</dbReference>
<feature type="domain" description="NB-ARC" evidence="5">
    <location>
        <begin position="221"/>
        <end position="376"/>
    </location>
</feature>